<keyword evidence="4" id="KW-0769">Symport</keyword>
<organism evidence="9 10">
    <name type="scientific">Desmophyllum pertusum</name>
    <dbReference type="NCBI Taxonomy" id="174260"/>
    <lineage>
        <taxon>Eukaryota</taxon>
        <taxon>Metazoa</taxon>
        <taxon>Cnidaria</taxon>
        <taxon>Anthozoa</taxon>
        <taxon>Hexacorallia</taxon>
        <taxon>Scleractinia</taxon>
        <taxon>Caryophylliina</taxon>
        <taxon>Caryophylliidae</taxon>
        <taxon>Desmophyllum</taxon>
    </lineage>
</organism>
<evidence type="ECO:0000256" key="3">
    <source>
        <dbReference type="ARBA" id="ARBA00022692"/>
    </source>
</evidence>
<dbReference type="InterPro" id="IPR036259">
    <property type="entry name" value="MFS_trans_sf"/>
</dbReference>
<keyword evidence="6 7" id="KW-0472">Membrane</keyword>
<dbReference type="FunFam" id="1.20.1250.20:FF:000003">
    <property type="entry name" value="Solute carrier family 17 member 3"/>
    <property type="match status" value="1"/>
</dbReference>
<dbReference type="CDD" id="cd17380">
    <property type="entry name" value="MFS_SLC17A9_like"/>
    <property type="match status" value="1"/>
</dbReference>
<dbReference type="InterPro" id="IPR011701">
    <property type="entry name" value="MFS"/>
</dbReference>
<keyword evidence="3 7" id="KW-0812">Transmembrane</keyword>
<dbReference type="GO" id="GO:0016020">
    <property type="term" value="C:membrane"/>
    <property type="evidence" value="ECO:0007669"/>
    <property type="project" value="UniProtKB-SubCell"/>
</dbReference>
<feature type="transmembrane region" description="Helical" evidence="7">
    <location>
        <begin position="328"/>
        <end position="348"/>
    </location>
</feature>
<dbReference type="Pfam" id="PF07690">
    <property type="entry name" value="MFS_1"/>
    <property type="match status" value="1"/>
</dbReference>
<evidence type="ECO:0000313" key="9">
    <source>
        <dbReference type="EMBL" id="KAJ7392151.1"/>
    </source>
</evidence>
<dbReference type="SUPFAM" id="SSF103473">
    <property type="entry name" value="MFS general substrate transporter"/>
    <property type="match status" value="1"/>
</dbReference>
<dbReference type="PROSITE" id="PS50850">
    <property type="entry name" value="MFS"/>
    <property type="match status" value="1"/>
</dbReference>
<protein>
    <recommendedName>
        <fullName evidence="8">Major facilitator superfamily (MFS) profile domain-containing protein</fullName>
    </recommendedName>
</protein>
<feature type="transmembrane region" description="Helical" evidence="7">
    <location>
        <begin position="194"/>
        <end position="216"/>
    </location>
</feature>
<dbReference type="OrthoDB" id="2985014at2759"/>
<feature type="transmembrane region" description="Helical" evidence="7">
    <location>
        <begin position="33"/>
        <end position="52"/>
    </location>
</feature>
<reference evidence="9" key="1">
    <citation type="submission" date="2023-01" db="EMBL/GenBank/DDBJ databases">
        <title>Genome assembly of the deep-sea coral Lophelia pertusa.</title>
        <authorList>
            <person name="Herrera S."/>
            <person name="Cordes E."/>
        </authorList>
    </citation>
    <scope>NUCLEOTIDE SEQUENCE</scope>
    <source>
        <strain evidence="9">USNM1676648</strain>
        <tissue evidence="9">Polyp</tissue>
    </source>
</reference>
<sequence length="447" mass="49592">MTTSVPIRLKIDMDSERRKGDTGIQWPEEQRKLWIVAMFCGTLLLYAARSAVPLCMAAMSSDMNWDKEIDGAVMSAFFWGYMPAQIVGGYLSDKYGGEVILGSAAVVWSVLTLAVPFLPVSPVLFLSPTMMIIAARMFTGLSQGLHYPSLTNIIAKRIPIKDRTFLTSTIFAGGPVGTLFMGSVGSIFLSQFGWHSVFIFHGLMALLFAFLWRFYLVLPDQLQRRQQFAFGNIKMVEASGAERAHLLSVPWGTFARHKAVWALVFTHFCQGCAFWNVFAWLPMYFEEHFPGSKKWLFNVLPWLLYFPMALFVGRLADYMIRQGSSVTFVRKFFQTLSMCGGAFFMLLINKSHTFGQAVFCMMMAMSLNALGNAGSPVTPQDMSPKFAGTLFGIMNSAGALSGIVGTLITGHMLEIAYSWDDVFILNAVVLVLGAFVFAIFGTAKKVG</sequence>
<dbReference type="GO" id="GO:0015867">
    <property type="term" value="P:ATP transport"/>
    <property type="evidence" value="ECO:0007669"/>
    <property type="project" value="TreeGrafter"/>
</dbReference>
<feature type="transmembrane region" description="Helical" evidence="7">
    <location>
        <begin position="72"/>
        <end position="92"/>
    </location>
</feature>
<dbReference type="Gene3D" id="1.20.1250.20">
    <property type="entry name" value="MFS general substrate transporter like domains"/>
    <property type="match status" value="2"/>
</dbReference>
<dbReference type="EMBL" id="MU825402">
    <property type="protein sequence ID" value="KAJ7392151.1"/>
    <property type="molecule type" value="Genomic_DNA"/>
</dbReference>
<feature type="transmembrane region" description="Helical" evidence="7">
    <location>
        <begin position="165"/>
        <end position="188"/>
    </location>
</feature>
<dbReference type="FunFam" id="1.20.1250.20:FF:000059">
    <property type="entry name" value="Solute carrier family 17 member 9"/>
    <property type="match status" value="1"/>
</dbReference>
<evidence type="ECO:0000256" key="7">
    <source>
        <dbReference type="SAM" id="Phobius"/>
    </source>
</evidence>
<evidence type="ECO:0000256" key="5">
    <source>
        <dbReference type="ARBA" id="ARBA00022989"/>
    </source>
</evidence>
<comment type="caution">
    <text evidence="9">The sequence shown here is derived from an EMBL/GenBank/DDBJ whole genome shotgun (WGS) entry which is preliminary data.</text>
</comment>
<feature type="transmembrane region" description="Helical" evidence="7">
    <location>
        <begin position="260"/>
        <end position="283"/>
    </location>
</feature>
<feature type="domain" description="Major facilitator superfamily (MFS) profile" evidence="8">
    <location>
        <begin position="34"/>
        <end position="445"/>
    </location>
</feature>
<evidence type="ECO:0000256" key="4">
    <source>
        <dbReference type="ARBA" id="ARBA00022847"/>
    </source>
</evidence>
<name>A0A9X0A2A6_9CNID</name>
<feature type="transmembrane region" description="Helical" evidence="7">
    <location>
        <begin position="422"/>
        <end position="443"/>
    </location>
</feature>
<dbReference type="InterPro" id="IPR044777">
    <property type="entry name" value="SLC17A9-like"/>
</dbReference>
<evidence type="ECO:0000313" key="10">
    <source>
        <dbReference type="Proteomes" id="UP001163046"/>
    </source>
</evidence>
<dbReference type="PANTHER" id="PTHR11662">
    <property type="entry name" value="SOLUTE CARRIER FAMILY 17"/>
    <property type="match status" value="1"/>
</dbReference>
<dbReference type="Proteomes" id="UP001163046">
    <property type="component" value="Unassembled WGS sequence"/>
</dbReference>
<feature type="transmembrane region" description="Helical" evidence="7">
    <location>
        <begin position="354"/>
        <end position="374"/>
    </location>
</feature>
<feature type="transmembrane region" description="Helical" evidence="7">
    <location>
        <begin position="124"/>
        <end position="145"/>
    </location>
</feature>
<proteinExistence type="predicted"/>
<dbReference type="InterPro" id="IPR020846">
    <property type="entry name" value="MFS_dom"/>
</dbReference>
<keyword evidence="2" id="KW-0813">Transport</keyword>
<keyword evidence="5 7" id="KW-1133">Transmembrane helix</keyword>
<keyword evidence="10" id="KW-1185">Reference proteome</keyword>
<feature type="transmembrane region" description="Helical" evidence="7">
    <location>
        <begin position="295"/>
        <end position="316"/>
    </location>
</feature>
<gene>
    <name evidence="9" type="ORF">OS493_013523</name>
</gene>
<evidence type="ECO:0000256" key="6">
    <source>
        <dbReference type="ARBA" id="ARBA00023136"/>
    </source>
</evidence>
<dbReference type="AlphaFoldDB" id="A0A9X0A2A6"/>
<dbReference type="GO" id="GO:0015293">
    <property type="term" value="F:symporter activity"/>
    <property type="evidence" value="ECO:0007669"/>
    <property type="project" value="UniProtKB-KW"/>
</dbReference>
<evidence type="ECO:0000259" key="8">
    <source>
        <dbReference type="PROSITE" id="PS50850"/>
    </source>
</evidence>
<dbReference type="InterPro" id="IPR050382">
    <property type="entry name" value="MFS_Na/Anion_cotransporter"/>
</dbReference>
<accession>A0A9X0A2A6</accession>
<evidence type="ECO:0000256" key="2">
    <source>
        <dbReference type="ARBA" id="ARBA00022448"/>
    </source>
</evidence>
<comment type="subcellular location">
    <subcellularLocation>
        <location evidence="1">Membrane</location>
        <topology evidence="1">Multi-pass membrane protein</topology>
    </subcellularLocation>
</comment>
<feature type="transmembrane region" description="Helical" evidence="7">
    <location>
        <begin position="386"/>
        <end position="410"/>
    </location>
</feature>
<dbReference type="PANTHER" id="PTHR11662:SF279">
    <property type="entry name" value="VOLTAGE-GATED PURINE NUCLEOTIDE UNIPORTER SLC17A9"/>
    <property type="match status" value="1"/>
</dbReference>
<feature type="transmembrane region" description="Helical" evidence="7">
    <location>
        <begin position="99"/>
        <end position="118"/>
    </location>
</feature>
<evidence type="ECO:0000256" key="1">
    <source>
        <dbReference type="ARBA" id="ARBA00004141"/>
    </source>
</evidence>